<comment type="caution">
    <text evidence="2">The sequence shown here is derived from an EMBL/GenBank/DDBJ whole genome shotgun (WGS) entry which is preliminary data.</text>
</comment>
<dbReference type="EMBL" id="QVME01000014">
    <property type="protein sequence ID" value="RGE65327.1"/>
    <property type="molecule type" value="Genomic_DNA"/>
</dbReference>
<gene>
    <name evidence="2" type="ORF">DXC40_17415</name>
</gene>
<proteinExistence type="predicted"/>
<feature type="region of interest" description="Disordered" evidence="1">
    <location>
        <begin position="1"/>
        <end position="22"/>
    </location>
</feature>
<accession>A0A3E3IE45</accession>
<name>A0A3E3IE45_9FIRM</name>
<reference evidence="2 3" key="1">
    <citation type="submission" date="2018-08" db="EMBL/GenBank/DDBJ databases">
        <title>A genome reference for cultivated species of the human gut microbiota.</title>
        <authorList>
            <person name="Zou Y."/>
            <person name="Xue W."/>
            <person name="Luo G."/>
        </authorList>
    </citation>
    <scope>NUCLEOTIDE SEQUENCE [LARGE SCALE GENOMIC DNA]</scope>
    <source>
        <strain evidence="2 3">TF05-12AC</strain>
    </source>
</reference>
<dbReference type="AlphaFoldDB" id="A0A3E3IE45"/>
<evidence type="ECO:0000313" key="2">
    <source>
        <dbReference type="EMBL" id="RGE65327.1"/>
    </source>
</evidence>
<feature type="compositionally biased region" description="Basic and acidic residues" evidence="1">
    <location>
        <begin position="8"/>
        <end position="22"/>
    </location>
</feature>
<protein>
    <submittedName>
        <fullName evidence="2">Uncharacterized protein</fullName>
    </submittedName>
</protein>
<evidence type="ECO:0000313" key="3">
    <source>
        <dbReference type="Proteomes" id="UP000260828"/>
    </source>
</evidence>
<evidence type="ECO:0000256" key="1">
    <source>
        <dbReference type="SAM" id="MobiDB-lite"/>
    </source>
</evidence>
<dbReference type="Proteomes" id="UP000260828">
    <property type="component" value="Unassembled WGS sequence"/>
</dbReference>
<organism evidence="2 3">
    <name type="scientific">Anaerotruncus colihominis</name>
    <dbReference type="NCBI Taxonomy" id="169435"/>
    <lineage>
        <taxon>Bacteria</taxon>
        <taxon>Bacillati</taxon>
        <taxon>Bacillota</taxon>
        <taxon>Clostridia</taxon>
        <taxon>Eubacteriales</taxon>
        <taxon>Oscillospiraceae</taxon>
        <taxon>Anaerotruncus</taxon>
    </lineage>
</organism>
<sequence>MKHAGQKSVKEELPEQRKAPKRAVECQLKIQTHIWEQDAGSSSLPTRTKNRLKTDVLRRFL</sequence>